<dbReference type="Proteomes" id="UP000007652">
    <property type="component" value="Unassembled WGS sequence"/>
</dbReference>
<gene>
    <name evidence="1" type="ORF">CAAU_1943</name>
</gene>
<keyword evidence="2" id="KW-1185">Reference proteome</keyword>
<dbReference type="EMBL" id="CAKP01000100">
    <property type="protein sequence ID" value="CCJ34027.1"/>
    <property type="molecule type" value="Genomic_DNA"/>
</dbReference>
<accession>I7J5U5</accession>
<dbReference type="SUPFAM" id="SSF54506">
    <property type="entry name" value="Diaminopimelate epimerase-like"/>
    <property type="match status" value="1"/>
</dbReference>
<evidence type="ECO:0000313" key="2">
    <source>
        <dbReference type="Proteomes" id="UP000007652"/>
    </source>
</evidence>
<organism evidence="1 2">
    <name type="scientific">Caloramator australicus RC3</name>
    <dbReference type="NCBI Taxonomy" id="857293"/>
    <lineage>
        <taxon>Bacteria</taxon>
        <taxon>Bacillati</taxon>
        <taxon>Bacillota</taxon>
        <taxon>Clostridia</taxon>
        <taxon>Eubacteriales</taxon>
        <taxon>Clostridiaceae</taxon>
        <taxon>Caloramator</taxon>
    </lineage>
</organism>
<dbReference type="AlphaFoldDB" id="I7J5U5"/>
<name>I7J5U5_9CLOT</name>
<evidence type="ECO:0000313" key="1">
    <source>
        <dbReference type="EMBL" id="CCJ34027.1"/>
    </source>
</evidence>
<reference evidence="1 2" key="1">
    <citation type="journal article" date="2011" name="J. Bacteriol.">
        <title>Draft genome sequence of Caloramator australicus strain RC3T, a thermoanaerobe from the Great Artesian Basin of Australia.</title>
        <authorList>
            <person name="Ogg C.D."/>
            <person name="Patel B.K.C."/>
        </authorList>
    </citation>
    <scope>NUCLEOTIDE SEQUENCE [LARGE SCALE GENOMIC DNA]</scope>
    <source>
        <strain evidence="1 2">RC3</strain>
    </source>
</reference>
<sequence length="43" mass="4753">MEQGYSMKKPSEIIVSLKTQGKDILEVKVGGKAMNLSETEIQI</sequence>
<dbReference type="eggNOG" id="COG0384">
    <property type="taxonomic scope" value="Bacteria"/>
</dbReference>
<dbReference type="Gene3D" id="3.10.310.10">
    <property type="entry name" value="Diaminopimelate Epimerase, Chain A, domain 1"/>
    <property type="match status" value="1"/>
</dbReference>
<proteinExistence type="predicted"/>
<protein>
    <submittedName>
        <fullName evidence="1">Uncharacterized protein</fullName>
    </submittedName>
</protein>
<comment type="caution">
    <text evidence="1">The sequence shown here is derived from an EMBL/GenBank/DDBJ whole genome shotgun (WGS) entry which is preliminary data.</text>
</comment>
<dbReference type="STRING" id="857293.CAAU_1943"/>